<keyword evidence="3 6" id="KW-0812">Transmembrane</keyword>
<evidence type="ECO:0000256" key="1">
    <source>
        <dbReference type="ARBA" id="ARBA00004651"/>
    </source>
</evidence>
<dbReference type="InterPro" id="IPR003841">
    <property type="entry name" value="Na/Pi_transpt"/>
</dbReference>
<gene>
    <name evidence="7" type="ORF">DNH61_20905</name>
</gene>
<feature type="transmembrane region" description="Helical" evidence="6">
    <location>
        <begin position="109"/>
        <end position="128"/>
    </location>
</feature>
<dbReference type="RefSeq" id="WP_111148760.1">
    <property type="nucleotide sequence ID" value="NZ_QKRB01000055.1"/>
</dbReference>
<feature type="transmembrane region" description="Helical" evidence="6">
    <location>
        <begin position="269"/>
        <end position="289"/>
    </location>
</feature>
<feature type="transmembrane region" description="Helical" evidence="6">
    <location>
        <begin position="228"/>
        <end position="249"/>
    </location>
</feature>
<dbReference type="PANTHER" id="PTHR10010:SF46">
    <property type="entry name" value="SODIUM-DEPENDENT PHOSPHATE TRANSPORT PROTEIN 2B"/>
    <property type="match status" value="1"/>
</dbReference>
<dbReference type="Proteomes" id="UP000249522">
    <property type="component" value="Unassembled WGS sequence"/>
</dbReference>
<evidence type="ECO:0000256" key="4">
    <source>
        <dbReference type="ARBA" id="ARBA00022989"/>
    </source>
</evidence>
<keyword evidence="4 6" id="KW-1133">Transmembrane helix</keyword>
<accession>A0A2W1LQ52</accession>
<comment type="subcellular location">
    <subcellularLocation>
        <location evidence="1">Cell membrane</location>
        <topology evidence="1">Multi-pass membrane protein</topology>
    </subcellularLocation>
</comment>
<name>A0A2W1LQ52_9BACL</name>
<dbReference type="PANTHER" id="PTHR10010">
    <property type="entry name" value="SOLUTE CARRIER FAMILY 34 SODIUM PHOSPHATE , MEMBER 2-RELATED"/>
    <property type="match status" value="1"/>
</dbReference>
<dbReference type="GO" id="GO:0044341">
    <property type="term" value="P:sodium-dependent phosphate transport"/>
    <property type="evidence" value="ECO:0007669"/>
    <property type="project" value="InterPro"/>
</dbReference>
<comment type="caution">
    <text evidence="7">The sequence shown here is derived from an EMBL/GenBank/DDBJ whole genome shotgun (WGS) entry which is preliminary data.</text>
</comment>
<keyword evidence="2" id="KW-1003">Cell membrane</keyword>
<evidence type="ECO:0000313" key="8">
    <source>
        <dbReference type="Proteomes" id="UP000249522"/>
    </source>
</evidence>
<dbReference type="OrthoDB" id="9763003at2"/>
<keyword evidence="8" id="KW-1185">Reference proteome</keyword>
<dbReference type="GO" id="GO:0005886">
    <property type="term" value="C:plasma membrane"/>
    <property type="evidence" value="ECO:0007669"/>
    <property type="project" value="UniProtKB-SubCell"/>
</dbReference>
<protein>
    <submittedName>
        <fullName evidence="7">Na/Pi cotransporter family protein</fullName>
    </submittedName>
</protein>
<evidence type="ECO:0000256" key="3">
    <source>
        <dbReference type="ARBA" id="ARBA00022692"/>
    </source>
</evidence>
<dbReference type="GO" id="GO:0005436">
    <property type="term" value="F:sodium:phosphate symporter activity"/>
    <property type="evidence" value="ECO:0007669"/>
    <property type="project" value="InterPro"/>
</dbReference>
<evidence type="ECO:0000256" key="5">
    <source>
        <dbReference type="ARBA" id="ARBA00023136"/>
    </source>
</evidence>
<dbReference type="AlphaFoldDB" id="A0A2W1LQ52"/>
<sequence length="336" mass="35112">MVHAVILPMLLGFSIFMAGMKLMELALHRWAGPYLKAVLERSTQTPLHGLVTGTATTAVLQSSTAVTVITIGLVNARLLTFPRTLGIVLGTNIGTCLTTELIGLNLNQLAIPLMALSFAGWVTSVLMWESSPLRSERQPEPAWLVPLRYGSVAVFGFALLMLGMTVMQSIAPAIEKTALFTWFIDKSASSPLWGIIAGAVLSAAVHSSAAVIAMMMGLAAFGALPVELGIAAVLGANIGTCFTALLASIGGTAAGQFVAWSHVALNVGGTLLFLPLIGELAAVSSLITASPGSQVAHAQTIFNLACSLLAFPLCYLPIWRWKSSPPGSPPAEHRAA</sequence>
<organism evidence="7 8">
    <name type="scientific">Paenibacillus sambharensis</name>
    <dbReference type="NCBI Taxonomy" id="1803190"/>
    <lineage>
        <taxon>Bacteria</taxon>
        <taxon>Bacillati</taxon>
        <taxon>Bacillota</taxon>
        <taxon>Bacilli</taxon>
        <taxon>Bacillales</taxon>
        <taxon>Paenibacillaceae</taxon>
        <taxon>Paenibacillus</taxon>
    </lineage>
</organism>
<feature type="transmembrane region" description="Helical" evidence="6">
    <location>
        <begin position="301"/>
        <end position="319"/>
    </location>
</feature>
<feature type="transmembrane region" description="Helical" evidence="6">
    <location>
        <begin position="191"/>
        <end position="221"/>
    </location>
</feature>
<dbReference type="Pfam" id="PF02690">
    <property type="entry name" value="Na_Pi_cotrans"/>
    <property type="match status" value="1"/>
</dbReference>
<proteinExistence type="predicted"/>
<feature type="transmembrane region" description="Helical" evidence="6">
    <location>
        <begin position="6"/>
        <end position="27"/>
    </location>
</feature>
<keyword evidence="5 6" id="KW-0472">Membrane</keyword>
<reference evidence="7 8" key="1">
    <citation type="submission" date="2018-06" db="EMBL/GenBank/DDBJ databases">
        <title>Paenibacillus imtechensis sp. nov.</title>
        <authorList>
            <person name="Pinnaka A.K."/>
            <person name="Singh H."/>
            <person name="Kaur M."/>
        </authorList>
    </citation>
    <scope>NUCLEOTIDE SEQUENCE [LARGE SCALE GENOMIC DNA]</scope>
    <source>
        <strain evidence="7 8">SMB1</strain>
    </source>
</reference>
<evidence type="ECO:0000256" key="2">
    <source>
        <dbReference type="ARBA" id="ARBA00022475"/>
    </source>
</evidence>
<evidence type="ECO:0000256" key="6">
    <source>
        <dbReference type="SAM" id="Phobius"/>
    </source>
</evidence>
<evidence type="ECO:0000313" key="7">
    <source>
        <dbReference type="EMBL" id="PZD93951.1"/>
    </source>
</evidence>
<feature type="transmembrane region" description="Helical" evidence="6">
    <location>
        <begin position="47"/>
        <end position="74"/>
    </location>
</feature>
<dbReference type="EMBL" id="QKRB01000055">
    <property type="protein sequence ID" value="PZD93951.1"/>
    <property type="molecule type" value="Genomic_DNA"/>
</dbReference>
<feature type="transmembrane region" description="Helical" evidence="6">
    <location>
        <begin position="149"/>
        <end position="171"/>
    </location>
</feature>
<dbReference type="NCBIfam" id="NF037997">
    <property type="entry name" value="Na_Pi_symport"/>
    <property type="match status" value="1"/>
</dbReference>